<evidence type="ECO:0000256" key="1">
    <source>
        <dbReference type="ARBA" id="ARBA00008007"/>
    </source>
</evidence>
<accession>A0A4R6QLJ3</accession>
<dbReference type="InterPro" id="IPR029057">
    <property type="entry name" value="PRTase-like"/>
</dbReference>
<keyword evidence="4" id="KW-1185">Reference proteome</keyword>
<gene>
    <name evidence="3" type="ORF">DES47_103340</name>
</gene>
<dbReference type="SUPFAM" id="SSF53271">
    <property type="entry name" value="PRTase-like"/>
    <property type="match status" value="1"/>
</dbReference>
<organism evidence="3 4">
    <name type="scientific">Roseateles toxinivorans</name>
    <dbReference type="NCBI Taxonomy" id="270368"/>
    <lineage>
        <taxon>Bacteria</taxon>
        <taxon>Pseudomonadati</taxon>
        <taxon>Pseudomonadota</taxon>
        <taxon>Betaproteobacteria</taxon>
        <taxon>Burkholderiales</taxon>
        <taxon>Sphaerotilaceae</taxon>
        <taxon>Roseateles</taxon>
    </lineage>
</organism>
<feature type="domain" description="Phosphoribosyltransferase" evidence="2">
    <location>
        <begin position="131"/>
        <end position="172"/>
    </location>
</feature>
<evidence type="ECO:0000259" key="2">
    <source>
        <dbReference type="Pfam" id="PF00156"/>
    </source>
</evidence>
<dbReference type="Pfam" id="PF00156">
    <property type="entry name" value="Pribosyltran"/>
    <property type="match status" value="1"/>
</dbReference>
<name>A0A4R6QLJ3_9BURK</name>
<dbReference type="Gene3D" id="3.40.50.2020">
    <property type="match status" value="1"/>
</dbReference>
<dbReference type="PANTHER" id="PTHR47505">
    <property type="entry name" value="DNA UTILIZATION PROTEIN YHGH"/>
    <property type="match status" value="1"/>
</dbReference>
<dbReference type="PANTHER" id="PTHR47505:SF1">
    <property type="entry name" value="DNA UTILIZATION PROTEIN YHGH"/>
    <property type="match status" value="1"/>
</dbReference>
<evidence type="ECO:0000313" key="3">
    <source>
        <dbReference type="EMBL" id="TDP71359.1"/>
    </source>
</evidence>
<sequence>MRRCGACLGQEVALDLSVAGVDYGFPWNELLQQFKFGGRPELAELLLDRLDAALDDARPPAPDWLLPVPLALPRLRERGYNQSWELARRMARRRGLRCDARLLLRLRDTPHQIALPAAQRASNMRGAFAVEPLRLAELRGRSVALVDDVMTTGATLRELARVLRAAGVIHVQAWIIARTPLPP</sequence>
<comment type="caution">
    <text evidence="3">The sequence shown here is derived from an EMBL/GenBank/DDBJ whole genome shotgun (WGS) entry which is preliminary data.</text>
</comment>
<dbReference type="InParanoid" id="A0A4R6QLJ3"/>
<dbReference type="EMBL" id="SNXS01000003">
    <property type="protein sequence ID" value="TDP71359.1"/>
    <property type="molecule type" value="Genomic_DNA"/>
</dbReference>
<reference evidence="3 4" key="1">
    <citation type="submission" date="2019-03" db="EMBL/GenBank/DDBJ databases">
        <title>Genomic Encyclopedia of Type Strains, Phase IV (KMG-IV): sequencing the most valuable type-strain genomes for metagenomic binning, comparative biology and taxonomic classification.</title>
        <authorList>
            <person name="Goeker M."/>
        </authorList>
    </citation>
    <scope>NUCLEOTIDE SEQUENCE [LARGE SCALE GENOMIC DNA]</scope>
    <source>
        <strain evidence="3 4">DSM 16998</strain>
    </source>
</reference>
<dbReference type="Proteomes" id="UP000295361">
    <property type="component" value="Unassembled WGS sequence"/>
</dbReference>
<dbReference type="InterPro" id="IPR051910">
    <property type="entry name" value="ComF/GntX_DNA_util-trans"/>
</dbReference>
<dbReference type="InterPro" id="IPR000836">
    <property type="entry name" value="PRTase_dom"/>
</dbReference>
<protein>
    <submittedName>
        <fullName evidence="3">ComF family protein</fullName>
    </submittedName>
</protein>
<proteinExistence type="inferred from homology"/>
<dbReference type="CDD" id="cd06223">
    <property type="entry name" value="PRTases_typeI"/>
    <property type="match status" value="1"/>
</dbReference>
<dbReference type="AlphaFoldDB" id="A0A4R6QLJ3"/>
<evidence type="ECO:0000313" key="4">
    <source>
        <dbReference type="Proteomes" id="UP000295361"/>
    </source>
</evidence>
<comment type="similarity">
    <text evidence="1">Belongs to the ComF/GntX family.</text>
</comment>
<dbReference type="FunCoup" id="A0A4R6QLJ3">
    <property type="interactions" value="302"/>
</dbReference>